<dbReference type="Proteomes" id="UP000000235">
    <property type="component" value="Chromosome"/>
</dbReference>
<dbReference type="RefSeq" id="WP_011904533.1">
    <property type="nucleotide sequence ID" value="NC_009380.1"/>
</dbReference>
<keyword evidence="2" id="KW-1185">Reference proteome</keyword>
<dbReference type="InterPro" id="IPR009959">
    <property type="entry name" value="Cyclase_SnoaL-like"/>
</dbReference>
<dbReference type="Gene3D" id="3.10.450.50">
    <property type="match status" value="1"/>
</dbReference>
<dbReference type="GO" id="GO:0030638">
    <property type="term" value="P:polyketide metabolic process"/>
    <property type="evidence" value="ECO:0007669"/>
    <property type="project" value="InterPro"/>
</dbReference>
<dbReference type="SUPFAM" id="SSF54427">
    <property type="entry name" value="NTF2-like"/>
    <property type="match status" value="1"/>
</dbReference>
<dbReference type="PATRIC" id="fig|369723.5.peg.628"/>
<proteinExistence type="predicted"/>
<dbReference type="STRING" id="369723.Strop_0619"/>
<dbReference type="AlphaFoldDB" id="A4X2J9"/>
<dbReference type="Pfam" id="PF07366">
    <property type="entry name" value="SnoaL"/>
    <property type="match status" value="1"/>
</dbReference>
<reference evidence="2" key="1">
    <citation type="journal article" date="2007" name="Proc. Natl. Acad. Sci. U.S.A.">
        <title>Genome sequencing reveals complex secondary metabolome in the marine actinomycete Salinispora tropica.</title>
        <authorList>
            <person name="Udwary D.W."/>
            <person name="Zeigler L."/>
            <person name="Asolkar R.N."/>
            <person name="Singan V."/>
            <person name="Lapidus A."/>
            <person name="Fenical W."/>
            <person name="Jensen P.R."/>
            <person name="Moore B.S."/>
        </authorList>
    </citation>
    <scope>NUCLEOTIDE SEQUENCE [LARGE SCALE GENOMIC DNA]</scope>
    <source>
        <strain evidence="2">ATCC BAA-916 / DSM 44818 / CNB-440</strain>
    </source>
</reference>
<dbReference type="PANTHER" id="PTHR38436">
    <property type="entry name" value="POLYKETIDE CYCLASE SNOAL-LIKE DOMAIN"/>
    <property type="match status" value="1"/>
</dbReference>
<organism evidence="1 2">
    <name type="scientific">Salinispora tropica (strain ATCC BAA-916 / DSM 44818 / JCM 13857 / NBRC 105044 / CNB-440)</name>
    <dbReference type="NCBI Taxonomy" id="369723"/>
    <lineage>
        <taxon>Bacteria</taxon>
        <taxon>Bacillati</taxon>
        <taxon>Actinomycetota</taxon>
        <taxon>Actinomycetes</taxon>
        <taxon>Micromonosporales</taxon>
        <taxon>Micromonosporaceae</taxon>
        <taxon>Salinispora</taxon>
    </lineage>
</organism>
<protein>
    <recommendedName>
        <fullName evidence="3">SnoaL-like domain-containing protein</fullName>
    </recommendedName>
</protein>
<evidence type="ECO:0000313" key="1">
    <source>
        <dbReference type="EMBL" id="ABP53099.1"/>
    </source>
</evidence>
<evidence type="ECO:0008006" key="3">
    <source>
        <dbReference type="Google" id="ProtNLM"/>
    </source>
</evidence>
<evidence type="ECO:0000313" key="2">
    <source>
        <dbReference type="Proteomes" id="UP000000235"/>
    </source>
</evidence>
<dbReference type="KEGG" id="stp:Strop_0619"/>
<dbReference type="EMBL" id="CP000667">
    <property type="protein sequence ID" value="ABP53099.1"/>
    <property type="molecule type" value="Genomic_DNA"/>
</dbReference>
<dbReference type="eggNOG" id="COG3631">
    <property type="taxonomic scope" value="Bacteria"/>
</dbReference>
<dbReference type="HOGENOM" id="CLU_100997_5_1_11"/>
<sequence>MTQQSRNEQTLRALYRNFNENNLDGAMALLTEDYEGVEVPTGEVVHGPAGWRRRQELNRAPMPDARVEIVNLIMCGDIAVAEVVNEGTHTAPFPLPNGDIHPPTGNRIRGLSCELYCFRDGRIANGKLYYDFLTVATQLGLPL</sequence>
<name>A4X2J9_SALTO</name>
<gene>
    <name evidence="1" type="ordered locus">Strop_0619</name>
</gene>
<accession>A4X2J9</accession>
<dbReference type="InterPro" id="IPR032710">
    <property type="entry name" value="NTF2-like_dom_sf"/>
</dbReference>
<dbReference type="PANTHER" id="PTHR38436:SF1">
    <property type="entry name" value="ESTER CYCLASE"/>
    <property type="match status" value="1"/>
</dbReference>